<reference evidence="3" key="1">
    <citation type="submission" date="2016-09" db="EMBL/GenBank/DDBJ databases">
        <authorList>
            <person name="Hebert L."/>
            <person name="Moumen B."/>
        </authorList>
    </citation>
    <scope>NUCLEOTIDE SEQUENCE [LARGE SCALE GENOMIC DNA]</scope>
    <source>
        <strain evidence="3">OVI</strain>
    </source>
</reference>
<dbReference type="AlphaFoldDB" id="A0A1G4I344"/>
<evidence type="ECO:0000313" key="3">
    <source>
        <dbReference type="EMBL" id="SCU66107.1"/>
    </source>
</evidence>
<dbReference type="EMBL" id="CZPT02000501">
    <property type="protein sequence ID" value="SCU66107.1"/>
    <property type="molecule type" value="Genomic_DNA"/>
</dbReference>
<dbReference type="VEuPathDB" id="TriTrypDB:TEOVI_000912500"/>
<evidence type="ECO:0000256" key="2">
    <source>
        <dbReference type="SAM" id="Phobius"/>
    </source>
</evidence>
<evidence type="ECO:0000256" key="1">
    <source>
        <dbReference type="SAM" id="MobiDB-lite"/>
    </source>
</evidence>
<evidence type="ECO:0000313" key="4">
    <source>
        <dbReference type="Proteomes" id="UP000195570"/>
    </source>
</evidence>
<name>A0A1G4I344_TRYEQ</name>
<sequence length="567" mass="61969">MTTATVKPEIVIAVLSMCGLLTVVVIILLVCSWWSRRKAGAYAGSALYRGFKRRHQFELVCTPGPGAHAAPLEVQLRTSHVDPCDILVDVQYTPPGFLKECDRTAVSPARLLGADEHYGEQYLLYSHPFVFRGPGRYTVNAHTVSPSMRYVGAVHNFCFDVLPGDTPSGSGDTEMEASCQHANDFSRHDFSTQRDVATKCSITPIRHPLPPRIIPNEGEVTTFTPIIITTNNESTTADQIRYSVDGRYPSLLYTGPFTLSVPPFSNACNGSSVPVVVRAVAVSGSDTGLTSEVVTANFTVYRAGHSFFDPQVPAPVARVHAVNAKLYFDESRRPPNTNILYQLVYVSEARQKPKFSRRRGFVYTGEFVPLREDVAFIYAWTFVGDGNGDGTGVDLDEVNGGGRRHIRSSAAVYDCRRGTSWNREARDEGGLHPHNNDRTHRGDLSPPVICVSCSEMEVFFEDPPAGGVVCYTLDRTEPAAPGGATAPEQAVRVGLGTGAQQLARFGPGPNLSTYVYKSNQPIHVTLLQTEQVFVTARTFIPVADGAAGDAVTCYRFSDRFFRGFAIQ</sequence>
<feature type="transmembrane region" description="Helical" evidence="2">
    <location>
        <begin position="12"/>
        <end position="35"/>
    </location>
</feature>
<dbReference type="RefSeq" id="XP_067077595.1">
    <property type="nucleotide sequence ID" value="XM_067221494.1"/>
</dbReference>
<keyword evidence="4" id="KW-1185">Reference proteome</keyword>
<organism evidence="3 4">
    <name type="scientific">Trypanosoma equiperdum</name>
    <dbReference type="NCBI Taxonomy" id="5694"/>
    <lineage>
        <taxon>Eukaryota</taxon>
        <taxon>Discoba</taxon>
        <taxon>Euglenozoa</taxon>
        <taxon>Kinetoplastea</taxon>
        <taxon>Metakinetoplastina</taxon>
        <taxon>Trypanosomatida</taxon>
        <taxon>Trypanosomatidae</taxon>
        <taxon>Trypanosoma</taxon>
    </lineage>
</organism>
<gene>
    <name evidence="3" type="ORF">TEOVI_000912500</name>
</gene>
<proteinExistence type="predicted"/>
<dbReference type="Proteomes" id="UP000195570">
    <property type="component" value="Unassembled WGS sequence"/>
</dbReference>
<protein>
    <submittedName>
        <fullName evidence="3">Chitobiase/beta-hexosaminidase C-terminal domain containing protein, putative</fullName>
    </submittedName>
</protein>
<feature type="region of interest" description="Disordered" evidence="1">
    <location>
        <begin position="423"/>
        <end position="443"/>
    </location>
</feature>
<dbReference type="GeneID" id="92383059"/>
<keyword evidence="2" id="KW-1133">Transmembrane helix</keyword>
<comment type="caution">
    <text evidence="3">The sequence shown here is derived from an EMBL/GenBank/DDBJ whole genome shotgun (WGS) entry which is preliminary data.</text>
</comment>
<accession>A0A1G4I344</accession>
<keyword evidence="2" id="KW-0472">Membrane</keyword>
<keyword evidence="2" id="KW-0812">Transmembrane</keyword>